<dbReference type="InterPro" id="IPR014347">
    <property type="entry name" value="Tautomerase/MIF_sf"/>
</dbReference>
<reference evidence="1 2" key="1">
    <citation type="journal article" date="2019" name="Int. J. Syst. Evol. Microbiol.">
        <title>The Global Catalogue of Microorganisms (GCM) 10K type strain sequencing project: providing services to taxonomists for standard genome sequencing and annotation.</title>
        <authorList>
            <consortium name="The Broad Institute Genomics Platform"/>
            <consortium name="The Broad Institute Genome Sequencing Center for Infectious Disease"/>
            <person name="Wu L."/>
            <person name="Ma J."/>
        </authorList>
    </citation>
    <scope>NUCLEOTIDE SEQUENCE [LARGE SCALE GENOMIC DNA]</scope>
    <source>
        <strain evidence="1 2">JCM 13929</strain>
    </source>
</reference>
<dbReference type="Proteomes" id="UP001500064">
    <property type="component" value="Unassembled WGS sequence"/>
</dbReference>
<name>A0ABN2H0V1_9ACTN</name>
<gene>
    <name evidence="1" type="ORF">GCM10009733_090990</name>
</gene>
<evidence type="ECO:0008006" key="3">
    <source>
        <dbReference type="Google" id="ProtNLM"/>
    </source>
</evidence>
<keyword evidence="2" id="KW-1185">Reference proteome</keyword>
<dbReference type="SUPFAM" id="SSF55331">
    <property type="entry name" value="Tautomerase/MIF"/>
    <property type="match status" value="1"/>
</dbReference>
<proteinExistence type="predicted"/>
<evidence type="ECO:0000313" key="1">
    <source>
        <dbReference type="EMBL" id="GAA1680024.1"/>
    </source>
</evidence>
<sequence>MLMHVEVRADFTRDQQRHYVAAITAVTTDLLDVRPEQVRVTLREMSPAERARAERHHLMWTGC</sequence>
<protein>
    <recommendedName>
        <fullName evidence="3">4-oxalocrotonate tautomerase domain-containing protein</fullName>
    </recommendedName>
</protein>
<dbReference type="EMBL" id="BAAAMU010000119">
    <property type="protein sequence ID" value="GAA1680024.1"/>
    <property type="molecule type" value="Genomic_DNA"/>
</dbReference>
<accession>A0ABN2H0V1</accession>
<comment type="caution">
    <text evidence="1">The sequence shown here is derived from an EMBL/GenBank/DDBJ whole genome shotgun (WGS) entry which is preliminary data.</text>
</comment>
<dbReference type="Gene3D" id="3.30.429.10">
    <property type="entry name" value="Macrophage Migration Inhibitory Factor"/>
    <property type="match status" value="1"/>
</dbReference>
<evidence type="ECO:0000313" key="2">
    <source>
        <dbReference type="Proteomes" id="UP001500064"/>
    </source>
</evidence>
<organism evidence="1 2">
    <name type="scientific">Nonomuraea maheshkhaliensis</name>
    <dbReference type="NCBI Taxonomy" id="419590"/>
    <lineage>
        <taxon>Bacteria</taxon>
        <taxon>Bacillati</taxon>
        <taxon>Actinomycetota</taxon>
        <taxon>Actinomycetes</taxon>
        <taxon>Streptosporangiales</taxon>
        <taxon>Streptosporangiaceae</taxon>
        <taxon>Nonomuraea</taxon>
    </lineage>
</organism>